<gene>
    <name evidence="1" type="ORF">KUF71_010785</name>
</gene>
<name>A0AAE1HI38_9NEOP</name>
<proteinExistence type="predicted"/>
<organism evidence="1 2">
    <name type="scientific">Frankliniella fusca</name>
    <dbReference type="NCBI Taxonomy" id="407009"/>
    <lineage>
        <taxon>Eukaryota</taxon>
        <taxon>Metazoa</taxon>
        <taxon>Ecdysozoa</taxon>
        <taxon>Arthropoda</taxon>
        <taxon>Hexapoda</taxon>
        <taxon>Insecta</taxon>
        <taxon>Pterygota</taxon>
        <taxon>Neoptera</taxon>
        <taxon>Paraneoptera</taxon>
        <taxon>Thysanoptera</taxon>
        <taxon>Terebrantia</taxon>
        <taxon>Thripoidea</taxon>
        <taxon>Thripidae</taxon>
        <taxon>Frankliniella</taxon>
    </lineage>
</organism>
<comment type="caution">
    <text evidence="1">The sequence shown here is derived from an EMBL/GenBank/DDBJ whole genome shotgun (WGS) entry which is preliminary data.</text>
</comment>
<feature type="non-terminal residue" evidence="1">
    <location>
        <position position="173"/>
    </location>
</feature>
<dbReference type="AlphaFoldDB" id="A0AAE1HI38"/>
<protein>
    <submittedName>
        <fullName evidence="1">Zinc finger MYM-type protein 1</fullName>
    </submittedName>
</protein>
<reference evidence="1" key="1">
    <citation type="submission" date="2021-07" db="EMBL/GenBank/DDBJ databases">
        <authorList>
            <person name="Catto M.A."/>
            <person name="Jacobson A."/>
            <person name="Kennedy G."/>
            <person name="Labadie P."/>
            <person name="Hunt B.G."/>
            <person name="Srinivasan R."/>
        </authorList>
    </citation>
    <scope>NUCLEOTIDE SEQUENCE</scope>
    <source>
        <strain evidence="1">PL_HMW_Pooled</strain>
        <tissue evidence="1">Head</tissue>
    </source>
</reference>
<evidence type="ECO:0000313" key="2">
    <source>
        <dbReference type="Proteomes" id="UP001219518"/>
    </source>
</evidence>
<keyword evidence="2" id="KW-1185">Reference proteome</keyword>
<evidence type="ECO:0000313" key="1">
    <source>
        <dbReference type="EMBL" id="KAK3921613.1"/>
    </source>
</evidence>
<reference evidence="1" key="2">
    <citation type="journal article" date="2023" name="BMC Genomics">
        <title>Pest status, molecular evolution, and epigenetic factors derived from the genome assembly of Frankliniella fusca, a thysanopteran phytovirus vector.</title>
        <authorList>
            <person name="Catto M.A."/>
            <person name="Labadie P.E."/>
            <person name="Jacobson A.L."/>
            <person name="Kennedy G.G."/>
            <person name="Srinivasan R."/>
            <person name="Hunt B.G."/>
        </authorList>
    </citation>
    <scope>NUCLEOTIDE SEQUENCE</scope>
    <source>
        <strain evidence="1">PL_HMW_Pooled</strain>
    </source>
</reference>
<dbReference type="EMBL" id="JAHWGI010001040">
    <property type="protein sequence ID" value="KAK3921613.1"/>
    <property type="molecule type" value="Genomic_DNA"/>
</dbReference>
<sequence>WLSENPEGVARNKGAKCVVCSGQELRIEVAGSEKIITDMKLAVYVACHSAISSVEDLCDILRKSGKGSNLENLKLYRTKCSKLITSVIAPAMLTELVEDIGNSGFSLIIDESKDVSVCIEYRATTAALHAAKKKYLESINLDLKNIIGLGTDGASDLCGRHNSVFTLFRAEVN</sequence>
<dbReference type="Proteomes" id="UP001219518">
    <property type="component" value="Unassembled WGS sequence"/>
</dbReference>
<accession>A0AAE1HI38</accession>